<evidence type="ECO:0000313" key="2">
    <source>
        <dbReference type="Proteomes" id="UP000675881"/>
    </source>
</evidence>
<dbReference type="Proteomes" id="UP000675881">
    <property type="component" value="Chromosome 3"/>
</dbReference>
<proteinExistence type="predicted"/>
<sequence>MDETPFSLGEILSTETGFYLASHIFGWAKWTYGLVITKGWCHTSKDARYVVERSFWSLPKGVLASFGHLKGRLSGIEFRSKGLLKATVVDACINLDQIINKNRCEMFRGNLEQIVDNSSG</sequence>
<dbReference type="AlphaFoldDB" id="A0A7R8CRZ1"/>
<name>A0A7R8CRZ1_LEPSM</name>
<reference evidence="1" key="1">
    <citation type="submission" date="2021-02" db="EMBL/GenBank/DDBJ databases">
        <authorList>
            <person name="Bekaert M."/>
        </authorList>
    </citation>
    <scope>NUCLEOTIDE SEQUENCE</scope>
    <source>
        <strain evidence="1">IoA-00</strain>
    </source>
</reference>
<gene>
    <name evidence="1" type="ORF">LSAA_7797</name>
</gene>
<keyword evidence="2" id="KW-1185">Reference proteome</keyword>
<accession>A0A7R8CRZ1</accession>
<dbReference type="EMBL" id="HG994582">
    <property type="protein sequence ID" value="CAF2908109.1"/>
    <property type="molecule type" value="Genomic_DNA"/>
</dbReference>
<evidence type="ECO:0000313" key="1">
    <source>
        <dbReference type="EMBL" id="CAF2908109.1"/>
    </source>
</evidence>
<protein>
    <submittedName>
        <fullName evidence="1">(salmon louse) hypothetical protein</fullName>
    </submittedName>
</protein>
<organism evidence="1 2">
    <name type="scientific">Lepeophtheirus salmonis</name>
    <name type="common">Salmon louse</name>
    <name type="synonym">Caligus salmonis</name>
    <dbReference type="NCBI Taxonomy" id="72036"/>
    <lineage>
        <taxon>Eukaryota</taxon>
        <taxon>Metazoa</taxon>
        <taxon>Ecdysozoa</taxon>
        <taxon>Arthropoda</taxon>
        <taxon>Crustacea</taxon>
        <taxon>Multicrustacea</taxon>
        <taxon>Hexanauplia</taxon>
        <taxon>Copepoda</taxon>
        <taxon>Siphonostomatoida</taxon>
        <taxon>Caligidae</taxon>
        <taxon>Lepeophtheirus</taxon>
    </lineage>
</organism>